<keyword evidence="7" id="KW-1185">Reference proteome</keyword>
<proteinExistence type="predicted"/>
<organism evidence="5 7">
    <name type="scientific">Linum tenue</name>
    <dbReference type="NCBI Taxonomy" id="586396"/>
    <lineage>
        <taxon>Eukaryota</taxon>
        <taxon>Viridiplantae</taxon>
        <taxon>Streptophyta</taxon>
        <taxon>Embryophyta</taxon>
        <taxon>Tracheophyta</taxon>
        <taxon>Spermatophyta</taxon>
        <taxon>Magnoliopsida</taxon>
        <taxon>eudicotyledons</taxon>
        <taxon>Gunneridae</taxon>
        <taxon>Pentapetalae</taxon>
        <taxon>rosids</taxon>
        <taxon>fabids</taxon>
        <taxon>Malpighiales</taxon>
        <taxon>Linaceae</taxon>
        <taxon>Linum</taxon>
    </lineage>
</organism>
<evidence type="ECO:0000313" key="6">
    <source>
        <dbReference type="EMBL" id="CAI0385170.1"/>
    </source>
</evidence>
<dbReference type="Proteomes" id="UP001154282">
    <property type="component" value="Unassembled WGS sequence"/>
</dbReference>
<evidence type="ECO:0000313" key="5">
    <source>
        <dbReference type="EMBL" id="CAI0384996.1"/>
    </source>
</evidence>
<protein>
    <recommendedName>
        <fullName evidence="4">Gnk2-homologous domain-containing protein</fullName>
    </recommendedName>
</protein>
<dbReference type="Pfam" id="PF01657">
    <property type="entry name" value="Stress-antifung"/>
    <property type="match status" value="1"/>
</dbReference>
<dbReference type="Gene3D" id="3.30.430.20">
    <property type="entry name" value="Gnk2 domain, C-X8-C-X2-C motif"/>
    <property type="match status" value="1"/>
</dbReference>
<evidence type="ECO:0000313" key="7">
    <source>
        <dbReference type="Proteomes" id="UP001154282"/>
    </source>
</evidence>
<gene>
    <name evidence="5" type="ORF">LITE_LOCUS4612</name>
    <name evidence="6" type="ORF">LITE_LOCUS4687</name>
</gene>
<sequence length="141" mass="15466">MYFGPKLAVAGILFLAVAGTSLSVVVDARLPKTKLVSPIVCSGNSNKEYNNNLRHLLDFFVDETKNTYRKPGADYVYDHSYPNRDIGGSVNGVATCNGELGRMDCWSCLFTAKEIVKARCRRPVASAVVLRDCSISFKNVP</sequence>
<evidence type="ECO:0000256" key="2">
    <source>
        <dbReference type="ARBA" id="ARBA00022737"/>
    </source>
</evidence>
<dbReference type="EMBL" id="CAMGYJ010000002">
    <property type="protein sequence ID" value="CAI0385170.1"/>
    <property type="molecule type" value="Genomic_DNA"/>
</dbReference>
<dbReference type="AlphaFoldDB" id="A0AAV0HI77"/>
<keyword evidence="1 3" id="KW-0732">Signal</keyword>
<evidence type="ECO:0000259" key="4">
    <source>
        <dbReference type="PROSITE" id="PS51473"/>
    </source>
</evidence>
<feature type="chain" id="PRO_5044713616" description="Gnk2-homologous domain-containing protein" evidence="3">
    <location>
        <begin position="24"/>
        <end position="141"/>
    </location>
</feature>
<feature type="domain" description="Gnk2-homologous" evidence="4">
    <location>
        <begin position="35"/>
        <end position="141"/>
    </location>
</feature>
<name>A0AAV0HI77_9ROSI</name>
<reference evidence="5" key="1">
    <citation type="submission" date="2022-08" db="EMBL/GenBank/DDBJ databases">
        <authorList>
            <person name="Gutierrez-Valencia J."/>
        </authorList>
    </citation>
    <scope>NUCLEOTIDE SEQUENCE</scope>
</reference>
<keyword evidence="2" id="KW-0677">Repeat</keyword>
<comment type="caution">
    <text evidence="5">The sequence shown here is derived from an EMBL/GenBank/DDBJ whole genome shotgun (WGS) entry which is preliminary data.</text>
</comment>
<accession>A0AAV0HI77</accession>
<dbReference type="InterPro" id="IPR002902">
    <property type="entry name" value="GNK2"/>
</dbReference>
<dbReference type="EMBL" id="CAMGYJ010000002">
    <property type="protein sequence ID" value="CAI0384996.1"/>
    <property type="molecule type" value="Genomic_DNA"/>
</dbReference>
<dbReference type="PROSITE" id="PS51473">
    <property type="entry name" value="GNK2"/>
    <property type="match status" value="1"/>
</dbReference>
<dbReference type="InterPro" id="IPR038408">
    <property type="entry name" value="GNK2_sf"/>
</dbReference>
<evidence type="ECO:0000256" key="1">
    <source>
        <dbReference type="ARBA" id="ARBA00022729"/>
    </source>
</evidence>
<feature type="signal peptide" evidence="3">
    <location>
        <begin position="1"/>
        <end position="23"/>
    </location>
</feature>
<evidence type="ECO:0000256" key="3">
    <source>
        <dbReference type="SAM" id="SignalP"/>
    </source>
</evidence>